<sequence length="381" mass="41181">MSGGMASGGMGGNSDAGMGSPSPAMSGGPSMGGGAAMGDGHSSMGAMEGMMDCFGAPMKEVQGNWQGHVFPGTIFIIWGLHWFISASWRHLCAVRNKEKYRTRSTEGLLPMIPGLAGFNRYPVESVLKAVGGLLLFVLQITYGGYKFLYCPDGARMGRITTQHLNSWSHASMNLGYALSGIVELAGIYLHFPEGTNQAFLAGGFAVEALLFALHEKNRMLDRTIHWLLAQPIWYAAFFSFLETCFPEQFLLTAGRAFGQILQGTWFIQSASVLFGGHIWWSDDFQGIQDEAPSMWIAMVFVYHALILSAVLVFIYGGLELLARRLAPGPFQDDLADPSGLRNGGYETSRLLSGDEEGEGLKSVPLSVIGRGGAFGEAGRRH</sequence>
<evidence type="ECO:0000256" key="2">
    <source>
        <dbReference type="ARBA" id="ARBA00006948"/>
    </source>
</evidence>
<dbReference type="PANTHER" id="PTHR16007">
    <property type="entry name" value="EPIDIDYMAL MEMBRANE PROTEIN E9-RELATED"/>
    <property type="match status" value="1"/>
</dbReference>
<dbReference type="InterPro" id="IPR006904">
    <property type="entry name" value="DUF716"/>
</dbReference>
<evidence type="ECO:0000256" key="4">
    <source>
        <dbReference type="ARBA" id="ARBA00022989"/>
    </source>
</evidence>
<dbReference type="InterPro" id="IPR042127">
    <property type="entry name" value="TMEM45"/>
</dbReference>
<keyword evidence="9" id="KW-1185">Reference proteome</keyword>
<feature type="transmembrane region" description="Helical" evidence="7">
    <location>
        <begin position="65"/>
        <end position="84"/>
    </location>
</feature>
<evidence type="ECO:0000256" key="1">
    <source>
        <dbReference type="ARBA" id="ARBA00004141"/>
    </source>
</evidence>
<dbReference type="Pfam" id="PF04819">
    <property type="entry name" value="DUF716"/>
    <property type="match status" value="1"/>
</dbReference>
<keyword evidence="5 7" id="KW-0472">Membrane</keyword>
<comment type="similarity">
    <text evidence="2">Belongs to the TMEM45 family.</text>
</comment>
<dbReference type="AlphaFoldDB" id="A0A835Y3D0"/>
<feature type="region of interest" description="Disordered" evidence="6">
    <location>
        <begin position="1"/>
        <end position="38"/>
    </location>
</feature>
<accession>A0A835Y3D0</accession>
<dbReference type="EMBL" id="JAEHOE010000026">
    <property type="protein sequence ID" value="KAG2495211.1"/>
    <property type="molecule type" value="Genomic_DNA"/>
</dbReference>
<comment type="subcellular location">
    <subcellularLocation>
        <location evidence="1">Membrane</location>
        <topology evidence="1">Multi-pass membrane protein</topology>
    </subcellularLocation>
</comment>
<dbReference type="GO" id="GO:0016020">
    <property type="term" value="C:membrane"/>
    <property type="evidence" value="ECO:0007669"/>
    <property type="project" value="UniProtKB-SubCell"/>
</dbReference>
<feature type="transmembrane region" description="Helical" evidence="7">
    <location>
        <begin position="197"/>
        <end position="213"/>
    </location>
</feature>
<feature type="compositionally biased region" description="Low complexity" evidence="6">
    <location>
        <begin position="15"/>
        <end position="28"/>
    </location>
</feature>
<gene>
    <name evidence="8" type="ORF">HYH03_006817</name>
</gene>
<name>A0A835Y3D0_9CHLO</name>
<evidence type="ECO:0000256" key="3">
    <source>
        <dbReference type="ARBA" id="ARBA00022692"/>
    </source>
</evidence>
<dbReference type="OrthoDB" id="551896at2759"/>
<evidence type="ECO:0000256" key="6">
    <source>
        <dbReference type="SAM" id="MobiDB-lite"/>
    </source>
</evidence>
<keyword evidence="4 7" id="KW-1133">Transmembrane helix</keyword>
<organism evidence="8 9">
    <name type="scientific">Edaphochlamys debaryana</name>
    <dbReference type="NCBI Taxonomy" id="47281"/>
    <lineage>
        <taxon>Eukaryota</taxon>
        <taxon>Viridiplantae</taxon>
        <taxon>Chlorophyta</taxon>
        <taxon>core chlorophytes</taxon>
        <taxon>Chlorophyceae</taxon>
        <taxon>CS clade</taxon>
        <taxon>Chlamydomonadales</taxon>
        <taxon>Chlamydomonadales incertae sedis</taxon>
        <taxon>Edaphochlamys</taxon>
    </lineage>
</organism>
<evidence type="ECO:0000256" key="5">
    <source>
        <dbReference type="ARBA" id="ARBA00023136"/>
    </source>
</evidence>
<feature type="transmembrane region" description="Helical" evidence="7">
    <location>
        <begin position="294"/>
        <end position="315"/>
    </location>
</feature>
<feature type="transmembrane region" description="Helical" evidence="7">
    <location>
        <begin position="170"/>
        <end position="191"/>
    </location>
</feature>
<protein>
    <recommendedName>
        <fullName evidence="10">Transmembrane protein 45B</fullName>
    </recommendedName>
</protein>
<dbReference type="PANTHER" id="PTHR16007:SF15">
    <property type="entry name" value="TRANSMEMBRANE PROTEIN 45B"/>
    <property type="match status" value="1"/>
</dbReference>
<reference evidence="8" key="1">
    <citation type="journal article" date="2020" name="bioRxiv">
        <title>Comparative genomics of Chlamydomonas.</title>
        <authorList>
            <person name="Craig R.J."/>
            <person name="Hasan A.R."/>
            <person name="Ness R.W."/>
            <person name="Keightley P.D."/>
        </authorList>
    </citation>
    <scope>NUCLEOTIDE SEQUENCE</scope>
    <source>
        <strain evidence="8">CCAP 11/70</strain>
    </source>
</reference>
<feature type="compositionally biased region" description="Gly residues" evidence="6">
    <location>
        <begin position="1"/>
        <end position="14"/>
    </location>
</feature>
<proteinExistence type="inferred from homology"/>
<evidence type="ECO:0008006" key="10">
    <source>
        <dbReference type="Google" id="ProtNLM"/>
    </source>
</evidence>
<evidence type="ECO:0000256" key="7">
    <source>
        <dbReference type="SAM" id="Phobius"/>
    </source>
</evidence>
<dbReference type="Proteomes" id="UP000612055">
    <property type="component" value="Unassembled WGS sequence"/>
</dbReference>
<evidence type="ECO:0000313" key="8">
    <source>
        <dbReference type="EMBL" id="KAG2495211.1"/>
    </source>
</evidence>
<keyword evidence="3 7" id="KW-0812">Transmembrane</keyword>
<evidence type="ECO:0000313" key="9">
    <source>
        <dbReference type="Proteomes" id="UP000612055"/>
    </source>
</evidence>
<comment type="caution">
    <text evidence="8">The sequence shown here is derived from an EMBL/GenBank/DDBJ whole genome shotgun (WGS) entry which is preliminary data.</text>
</comment>